<evidence type="ECO:0000313" key="12">
    <source>
        <dbReference type="Proteomes" id="UP000679307"/>
    </source>
</evidence>
<keyword evidence="6" id="KW-0418">Kinase</keyword>
<dbReference type="InterPro" id="IPR036890">
    <property type="entry name" value="HATPase_C_sf"/>
</dbReference>
<dbReference type="InterPro" id="IPR011006">
    <property type="entry name" value="CheY-like_superfamily"/>
</dbReference>
<dbReference type="InterPro" id="IPR003594">
    <property type="entry name" value="HATPase_dom"/>
</dbReference>
<organism evidence="11 12">
    <name type="scientific">Nocardioides aquaticus</name>
    <dbReference type="NCBI Taxonomy" id="160826"/>
    <lineage>
        <taxon>Bacteria</taxon>
        <taxon>Bacillati</taxon>
        <taxon>Actinomycetota</taxon>
        <taxon>Actinomycetes</taxon>
        <taxon>Propionibacteriales</taxon>
        <taxon>Nocardioidaceae</taxon>
        <taxon>Nocardioides</taxon>
    </lineage>
</organism>
<feature type="domain" description="Histidine kinase" evidence="9">
    <location>
        <begin position="184"/>
        <end position="401"/>
    </location>
</feature>
<dbReference type="InterPro" id="IPR004358">
    <property type="entry name" value="Sig_transdc_His_kin-like_C"/>
</dbReference>
<dbReference type="SMART" id="SM00387">
    <property type="entry name" value="HATPase_c"/>
    <property type="match status" value="1"/>
</dbReference>
<dbReference type="PANTHER" id="PTHR43711:SF1">
    <property type="entry name" value="HISTIDINE KINASE 1"/>
    <property type="match status" value="1"/>
</dbReference>
<feature type="domain" description="Response regulatory" evidence="10">
    <location>
        <begin position="27"/>
        <end position="143"/>
    </location>
</feature>
<dbReference type="Gene3D" id="1.10.287.130">
    <property type="match status" value="1"/>
</dbReference>
<evidence type="ECO:0000256" key="2">
    <source>
        <dbReference type="ARBA" id="ARBA00004236"/>
    </source>
</evidence>
<dbReference type="PROSITE" id="PS50109">
    <property type="entry name" value="HIS_KIN"/>
    <property type="match status" value="1"/>
</dbReference>
<dbReference type="GO" id="GO:0004673">
    <property type="term" value="F:protein histidine kinase activity"/>
    <property type="evidence" value="ECO:0007669"/>
    <property type="project" value="UniProtKB-EC"/>
</dbReference>
<evidence type="ECO:0000256" key="7">
    <source>
        <dbReference type="ARBA" id="ARBA00023012"/>
    </source>
</evidence>
<dbReference type="InterPro" id="IPR036097">
    <property type="entry name" value="HisK_dim/P_sf"/>
</dbReference>
<evidence type="ECO:0000256" key="1">
    <source>
        <dbReference type="ARBA" id="ARBA00000085"/>
    </source>
</evidence>
<accession>A0ABX8EJ31</accession>
<protein>
    <recommendedName>
        <fullName evidence="3">histidine kinase</fullName>
        <ecNumber evidence="3">2.7.13.3</ecNumber>
    </recommendedName>
</protein>
<evidence type="ECO:0000259" key="10">
    <source>
        <dbReference type="PROSITE" id="PS50110"/>
    </source>
</evidence>
<proteinExistence type="predicted"/>
<dbReference type="InterPro" id="IPR001789">
    <property type="entry name" value="Sig_transdc_resp-reg_receiver"/>
</dbReference>
<dbReference type="InterPro" id="IPR005467">
    <property type="entry name" value="His_kinase_dom"/>
</dbReference>
<dbReference type="SUPFAM" id="SSF52172">
    <property type="entry name" value="CheY-like"/>
    <property type="match status" value="1"/>
</dbReference>
<evidence type="ECO:0000256" key="8">
    <source>
        <dbReference type="PROSITE-ProRule" id="PRU00169"/>
    </source>
</evidence>
<evidence type="ECO:0000313" key="11">
    <source>
        <dbReference type="EMBL" id="QVT80496.1"/>
    </source>
</evidence>
<sequence>MTSVAERSARDHRSGGVVALDHDTRLRFLLIEDSPSDRELVQTLLEDEFANGDIDVARDLGRAMALIAVTEYDLILADLTLPDADGGTVVRTMREACPQTALMVLTGRNDGTLALWALAEGAQDYLVKGEHDGPRLADALLRGLQRSRAEKLTNELLVAALRQERRSAEQLRELNRATDEFVATVSHELRTPLASISGYAEVLQDEESLTESQHAWVDAIARNAGRLTSLTYDLLLLSGFNSGEVQMEDEEVDLRDVVTQVRDMVGTLAAGLRLDVSFDLPDTPVLVRGDTGQLERVVLNLAGNAIKFSEAGGSVVCGVSEDDTHAVLEVTDTGMGIPEDELEALFTRFFRGSSARRRAIQGTGLGLHIVATIVDNHGGRVGVRSVVGEGTRFTVHLPRLG</sequence>
<evidence type="ECO:0000256" key="5">
    <source>
        <dbReference type="ARBA" id="ARBA00022679"/>
    </source>
</evidence>
<name>A0ABX8EJ31_9ACTN</name>
<keyword evidence="12" id="KW-1185">Reference proteome</keyword>
<dbReference type="Pfam" id="PF00512">
    <property type="entry name" value="HisKA"/>
    <property type="match status" value="1"/>
</dbReference>
<dbReference type="PROSITE" id="PS50110">
    <property type="entry name" value="RESPONSE_REGULATORY"/>
    <property type="match status" value="1"/>
</dbReference>
<dbReference type="EMBL" id="CP075371">
    <property type="protein sequence ID" value="QVT80496.1"/>
    <property type="molecule type" value="Genomic_DNA"/>
</dbReference>
<evidence type="ECO:0000256" key="4">
    <source>
        <dbReference type="ARBA" id="ARBA00022553"/>
    </source>
</evidence>
<dbReference type="SUPFAM" id="SSF55874">
    <property type="entry name" value="ATPase domain of HSP90 chaperone/DNA topoisomerase II/histidine kinase"/>
    <property type="match status" value="1"/>
</dbReference>
<comment type="subcellular location">
    <subcellularLocation>
        <location evidence="2">Cell membrane</location>
    </subcellularLocation>
</comment>
<keyword evidence="4 8" id="KW-0597">Phosphoprotein</keyword>
<dbReference type="RefSeq" id="WP_214056037.1">
    <property type="nucleotide sequence ID" value="NZ_BAAAHS010000050.1"/>
</dbReference>
<dbReference type="PRINTS" id="PR00344">
    <property type="entry name" value="BCTRLSENSOR"/>
</dbReference>
<dbReference type="Pfam" id="PF02518">
    <property type="entry name" value="HATPase_c"/>
    <property type="match status" value="1"/>
</dbReference>
<dbReference type="EC" id="2.7.13.3" evidence="3"/>
<dbReference type="SMART" id="SM00388">
    <property type="entry name" value="HisKA"/>
    <property type="match status" value="1"/>
</dbReference>
<dbReference type="PANTHER" id="PTHR43711">
    <property type="entry name" value="TWO-COMPONENT HISTIDINE KINASE"/>
    <property type="match status" value="1"/>
</dbReference>
<dbReference type="InterPro" id="IPR050736">
    <property type="entry name" value="Sensor_HK_Regulatory"/>
</dbReference>
<evidence type="ECO:0000256" key="3">
    <source>
        <dbReference type="ARBA" id="ARBA00012438"/>
    </source>
</evidence>
<dbReference type="Proteomes" id="UP000679307">
    <property type="component" value="Chromosome"/>
</dbReference>
<evidence type="ECO:0000256" key="6">
    <source>
        <dbReference type="ARBA" id="ARBA00022777"/>
    </source>
</evidence>
<dbReference type="CDD" id="cd00156">
    <property type="entry name" value="REC"/>
    <property type="match status" value="1"/>
</dbReference>
<keyword evidence="7" id="KW-0902">Two-component regulatory system</keyword>
<evidence type="ECO:0000259" key="9">
    <source>
        <dbReference type="PROSITE" id="PS50109"/>
    </source>
</evidence>
<gene>
    <name evidence="11" type="primary">phoR_3</name>
    <name evidence="11" type="ORF">ENKNEFLB_02895</name>
</gene>
<dbReference type="SUPFAM" id="SSF47384">
    <property type="entry name" value="Homodimeric domain of signal transducing histidine kinase"/>
    <property type="match status" value="1"/>
</dbReference>
<dbReference type="CDD" id="cd00082">
    <property type="entry name" value="HisKA"/>
    <property type="match status" value="1"/>
</dbReference>
<dbReference type="CDD" id="cd00075">
    <property type="entry name" value="HATPase"/>
    <property type="match status" value="1"/>
</dbReference>
<feature type="modified residue" description="4-aspartylphosphate" evidence="8">
    <location>
        <position position="78"/>
    </location>
</feature>
<dbReference type="Gene3D" id="3.40.50.2300">
    <property type="match status" value="1"/>
</dbReference>
<dbReference type="SMART" id="SM00448">
    <property type="entry name" value="REC"/>
    <property type="match status" value="1"/>
</dbReference>
<dbReference type="Pfam" id="PF00072">
    <property type="entry name" value="Response_reg"/>
    <property type="match status" value="1"/>
</dbReference>
<comment type="catalytic activity">
    <reaction evidence="1">
        <text>ATP + protein L-histidine = ADP + protein N-phospho-L-histidine.</text>
        <dbReference type="EC" id="2.7.13.3"/>
    </reaction>
</comment>
<dbReference type="InterPro" id="IPR003661">
    <property type="entry name" value="HisK_dim/P_dom"/>
</dbReference>
<keyword evidence="5 11" id="KW-0808">Transferase</keyword>
<reference evidence="11 12" key="1">
    <citation type="submission" date="2021-05" db="EMBL/GenBank/DDBJ databases">
        <title>Complete genome of Nocardioides aquaticus KCTC 9944T isolated from meromictic and hypersaline Ekho Lake, Antarctica.</title>
        <authorList>
            <person name="Hwang K."/>
            <person name="Kim K.M."/>
            <person name="Choe H."/>
        </authorList>
    </citation>
    <scope>NUCLEOTIDE SEQUENCE [LARGE SCALE GENOMIC DNA]</scope>
    <source>
        <strain evidence="11 12">KCTC 9944</strain>
    </source>
</reference>
<dbReference type="Gene3D" id="3.30.565.10">
    <property type="entry name" value="Histidine kinase-like ATPase, C-terminal domain"/>
    <property type="match status" value="1"/>
</dbReference>